<dbReference type="InterPro" id="IPR050833">
    <property type="entry name" value="Poly_Biosynth_Transport"/>
</dbReference>
<dbReference type="InterPro" id="IPR044550">
    <property type="entry name" value="WzxE"/>
</dbReference>
<dbReference type="CDD" id="cd13125">
    <property type="entry name" value="MATE_like_10"/>
    <property type="match status" value="1"/>
</dbReference>
<feature type="transmembrane region" description="Helical" evidence="6">
    <location>
        <begin position="223"/>
        <end position="241"/>
    </location>
</feature>
<keyword evidence="4 6" id="KW-1133">Transmembrane helix</keyword>
<keyword evidence="8" id="KW-1185">Reference proteome</keyword>
<evidence type="ECO:0000256" key="6">
    <source>
        <dbReference type="SAM" id="Phobius"/>
    </source>
</evidence>
<comment type="caution">
    <text evidence="7">The sequence shown here is derived from an EMBL/GenBank/DDBJ whole genome shotgun (WGS) entry which is preliminary data.</text>
</comment>
<comment type="subcellular location">
    <subcellularLocation>
        <location evidence="1">Cell membrane</location>
        <topology evidence="1">Multi-pass membrane protein</topology>
    </subcellularLocation>
</comment>
<feature type="transmembrane region" description="Helical" evidence="6">
    <location>
        <begin position="89"/>
        <end position="114"/>
    </location>
</feature>
<keyword evidence="2" id="KW-1003">Cell membrane</keyword>
<feature type="transmembrane region" description="Helical" evidence="6">
    <location>
        <begin position="153"/>
        <end position="172"/>
    </location>
</feature>
<accession>A0ABV6CCU8</accession>
<dbReference type="PANTHER" id="PTHR30250:SF30">
    <property type="entry name" value="LIPID III FLIPPASE"/>
    <property type="match status" value="1"/>
</dbReference>
<feature type="transmembrane region" description="Helical" evidence="6">
    <location>
        <begin position="402"/>
        <end position="422"/>
    </location>
</feature>
<protein>
    <submittedName>
        <fullName evidence="7">Lipid III flippase WzxE</fullName>
    </submittedName>
</protein>
<organism evidence="7 8">
    <name type="scientific">Thorsellia kenyensis</name>
    <dbReference type="NCBI Taxonomy" id="1549888"/>
    <lineage>
        <taxon>Bacteria</taxon>
        <taxon>Pseudomonadati</taxon>
        <taxon>Pseudomonadota</taxon>
        <taxon>Gammaproteobacteria</taxon>
        <taxon>Enterobacterales</taxon>
        <taxon>Thorselliaceae</taxon>
        <taxon>Thorsellia</taxon>
    </lineage>
</organism>
<feature type="transmembrane region" description="Helical" evidence="6">
    <location>
        <begin position="303"/>
        <end position="321"/>
    </location>
</feature>
<evidence type="ECO:0000256" key="5">
    <source>
        <dbReference type="ARBA" id="ARBA00023136"/>
    </source>
</evidence>
<evidence type="ECO:0000256" key="4">
    <source>
        <dbReference type="ARBA" id="ARBA00022989"/>
    </source>
</evidence>
<feature type="transmembrane region" description="Helical" evidence="6">
    <location>
        <begin position="434"/>
        <end position="454"/>
    </location>
</feature>
<feature type="transmembrane region" description="Helical" evidence="6">
    <location>
        <begin position="374"/>
        <end position="395"/>
    </location>
</feature>
<sequence>MASFAKASVITGASILIKILIGLVVAKLMAIEFGPEGIGLTGNYRQLLTVLGVLAGAGIFNGVTKYIAEYDKVNDIFARKRLIGTASSFVLFFSCTLALVFLCYAPQISLFLFFDKGYANIIRILAVLQFSIAYNNLILAILKGYRDALSNGLSIIIGAILALIGFLVLQIYADFNGALIGLALLPATALLPSLFFIKKHHGLSIAIFIPAWDSLIAKNLSKFTVMTLITAVTMPLAYYLLRGHIAAYYGYTSQSIFLKILHQLTAKPTELYEVLQAFQTPLVKNIALFQVGIWQAMSMISDAYLQFITAAFTVYLLPTLSRIDDDKKLIKTVFYYLLLILLLVSCLSGIVWLLKDFVIWLLFSKDFNSMRSLFTWQLIGDVFKVASYVVGFLIISKAKLGYYLLAELSQFILLITLSYVAINKLGVEGASIAYMLTYMTYFSLCLFALSIWYIKISKKIAI</sequence>
<name>A0ABV6CCU8_9GAMM</name>
<evidence type="ECO:0000313" key="7">
    <source>
        <dbReference type="EMBL" id="MFC0180447.1"/>
    </source>
</evidence>
<reference evidence="7 8" key="1">
    <citation type="submission" date="2024-09" db="EMBL/GenBank/DDBJ databases">
        <authorList>
            <person name="Sun Q."/>
            <person name="Mori K."/>
        </authorList>
    </citation>
    <scope>NUCLEOTIDE SEQUENCE [LARGE SCALE GENOMIC DNA]</scope>
    <source>
        <strain evidence="7 8">CCM 8545</strain>
    </source>
</reference>
<keyword evidence="5 6" id="KW-0472">Membrane</keyword>
<evidence type="ECO:0000256" key="1">
    <source>
        <dbReference type="ARBA" id="ARBA00004651"/>
    </source>
</evidence>
<gene>
    <name evidence="7" type="ORF">ACFFIT_10200</name>
</gene>
<proteinExistence type="predicted"/>
<evidence type="ECO:0000313" key="8">
    <source>
        <dbReference type="Proteomes" id="UP001589758"/>
    </source>
</evidence>
<feature type="transmembrane region" description="Helical" evidence="6">
    <location>
        <begin position="46"/>
        <end position="68"/>
    </location>
</feature>
<evidence type="ECO:0000256" key="2">
    <source>
        <dbReference type="ARBA" id="ARBA00022475"/>
    </source>
</evidence>
<feature type="transmembrane region" description="Helical" evidence="6">
    <location>
        <begin position="7"/>
        <end position="26"/>
    </location>
</feature>
<keyword evidence="3 6" id="KW-0812">Transmembrane</keyword>
<feature type="transmembrane region" description="Helical" evidence="6">
    <location>
        <begin position="178"/>
        <end position="197"/>
    </location>
</feature>
<dbReference type="RefSeq" id="WP_385877557.1">
    <property type="nucleotide sequence ID" value="NZ_JBHLXE010000100.1"/>
</dbReference>
<evidence type="ECO:0000256" key="3">
    <source>
        <dbReference type="ARBA" id="ARBA00022692"/>
    </source>
</evidence>
<feature type="transmembrane region" description="Helical" evidence="6">
    <location>
        <begin position="120"/>
        <end position="141"/>
    </location>
</feature>
<dbReference type="PANTHER" id="PTHR30250">
    <property type="entry name" value="PST FAMILY PREDICTED COLANIC ACID TRANSPORTER"/>
    <property type="match status" value="1"/>
</dbReference>
<dbReference type="EMBL" id="JBHLXE010000100">
    <property type="protein sequence ID" value="MFC0180447.1"/>
    <property type="molecule type" value="Genomic_DNA"/>
</dbReference>
<dbReference type="Proteomes" id="UP001589758">
    <property type="component" value="Unassembled WGS sequence"/>
</dbReference>
<feature type="transmembrane region" description="Helical" evidence="6">
    <location>
        <begin position="333"/>
        <end position="354"/>
    </location>
</feature>